<feature type="compositionally biased region" description="Basic and acidic residues" evidence="3">
    <location>
        <begin position="283"/>
        <end position="295"/>
    </location>
</feature>
<gene>
    <name evidence="5" type="ORF">TrVE_jg1173</name>
</gene>
<dbReference type="InterPro" id="IPR001487">
    <property type="entry name" value="Bromodomain"/>
</dbReference>
<dbReference type="EMBL" id="BRXX01000212">
    <property type="protein sequence ID" value="GMH98120.1"/>
    <property type="molecule type" value="Genomic_DNA"/>
</dbReference>
<dbReference type="PANTHER" id="PTHR15398:SF4">
    <property type="entry name" value="BROMODOMAIN-CONTAINING PROTEIN 8 ISOFORM X1"/>
    <property type="match status" value="1"/>
</dbReference>
<dbReference type="PROSITE" id="PS50014">
    <property type="entry name" value="BROMODOMAIN_2"/>
    <property type="match status" value="1"/>
</dbReference>
<feature type="region of interest" description="Disordered" evidence="3">
    <location>
        <begin position="264"/>
        <end position="369"/>
    </location>
</feature>
<protein>
    <recommendedName>
        <fullName evidence="4">Bromo domain-containing protein</fullName>
    </recommendedName>
</protein>
<accession>A0A9W7F133</accession>
<dbReference type="InterPro" id="IPR036427">
    <property type="entry name" value="Bromodomain-like_sf"/>
</dbReference>
<sequence length="369" mass="39558">MEAEINFRIRSLPQTELRSIIEECGAYEAELNAEMKTLQAVVDGSGSSSAPPVNDAWPLSYPSLSAVLGRFPNEYNLDYNMPVPTTFPKATADTTITQTQSLTYPFLLEVFKKVSLIEWGSIFKKPVTSKDAPGYDERIFFPMDLSLIRKMIVTDLITSLSDFRDALSLMCYNCLKYNGRDSDYADFTQNFENECDTILEEATREAYKYIRGTGNASIGGSTGSPSNPSPGSAGASPNQVAGAGAATGTNVKVEKMDVGTENVKVEEAAAKPPTTAAGGNTEVTKDVKVEGKGEGEEGGEGGEGGDEEKGGDEGEDQNDGDGEGGCDGGEEKEDGEGEGDEKEGEEERASRKRTSRSVSPPPRASKRRK</sequence>
<keyword evidence="1 2" id="KW-0103">Bromodomain</keyword>
<dbReference type="Gene3D" id="1.20.920.10">
    <property type="entry name" value="Bromodomain-like"/>
    <property type="match status" value="1"/>
</dbReference>
<feature type="compositionally biased region" description="Low complexity" evidence="3">
    <location>
        <begin position="270"/>
        <end position="279"/>
    </location>
</feature>
<proteinExistence type="predicted"/>
<feature type="domain" description="Bromo" evidence="4">
    <location>
        <begin position="115"/>
        <end position="185"/>
    </location>
</feature>
<dbReference type="GO" id="GO:0035267">
    <property type="term" value="C:NuA4 histone acetyltransferase complex"/>
    <property type="evidence" value="ECO:0007669"/>
    <property type="project" value="TreeGrafter"/>
</dbReference>
<dbReference type="AlphaFoldDB" id="A0A9W7F133"/>
<evidence type="ECO:0000256" key="1">
    <source>
        <dbReference type="ARBA" id="ARBA00023117"/>
    </source>
</evidence>
<comment type="caution">
    <text evidence="5">The sequence shown here is derived from an EMBL/GenBank/DDBJ whole genome shotgun (WGS) entry which is preliminary data.</text>
</comment>
<dbReference type="Pfam" id="PF00439">
    <property type="entry name" value="Bromodomain"/>
    <property type="match status" value="1"/>
</dbReference>
<evidence type="ECO:0000313" key="6">
    <source>
        <dbReference type="Proteomes" id="UP001165160"/>
    </source>
</evidence>
<dbReference type="PANTHER" id="PTHR15398">
    <property type="entry name" value="BROMODOMAIN-CONTAINING PROTEIN 8"/>
    <property type="match status" value="1"/>
</dbReference>
<evidence type="ECO:0000259" key="4">
    <source>
        <dbReference type="PROSITE" id="PS50014"/>
    </source>
</evidence>
<feature type="compositionally biased region" description="Acidic residues" evidence="3">
    <location>
        <begin position="313"/>
        <end position="346"/>
    </location>
</feature>
<feature type="compositionally biased region" description="Low complexity" evidence="3">
    <location>
        <begin position="223"/>
        <end position="243"/>
    </location>
</feature>
<feature type="region of interest" description="Disordered" evidence="3">
    <location>
        <begin position="215"/>
        <end position="243"/>
    </location>
</feature>
<evidence type="ECO:0000313" key="5">
    <source>
        <dbReference type="EMBL" id="GMH98120.1"/>
    </source>
</evidence>
<feature type="compositionally biased region" description="Acidic residues" evidence="3">
    <location>
        <begin position="296"/>
        <end position="306"/>
    </location>
</feature>
<evidence type="ECO:0000256" key="2">
    <source>
        <dbReference type="PROSITE-ProRule" id="PRU00035"/>
    </source>
</evidence>
<dbReference type="SUPFAM" id="SSF47370">
    <property type="entry name" value="Bromodomain"/>
    <property type="match status" value="1"/>
</dbReference>
<dbReference type="CDD" id="cd04369">
    <property type="entry name" value="Bromodomain"/>
    <property type="match status" value="1"/>
</dbReference>
<name>A0A9W7F133_9STRA</name>
<dbReference type="Proteomes" id="UP001165160">
    <property type="component" value="Unassembled WGS sequence"/>
</dbReference>
<keyword evidence="6" id="KW-1185">Reference proteome</keyword>
<reference evidence="6" key="1">
    <citation type="journal article" date="2023" name="Commun. Biol.">
        <title>Genome analysis of Parmales, the sister group of diatoms, reveals the evolutionary specialization of diatoms from phago-mixotrophs to photoautotrophs.</title>
        <authorList>
            <person name="Ban H."/>
            <person name="Sato S."/>
            <person name="Yoshikawa S."/>
            <person name="Yamada K."/>
            <person name="Nakamura Y."/>
            <person name="Ichinomiya M."/>
            <person name="Sato N."/>
            <person name="Blanc-Mathieu R."/>
            <person name="Endo H."/>
            <person name="Kuwata A."/>
            <person name="Ogata H."/>
        </authorList>
    </citation>
    <scope>NUCLEOTIDE SEQUENCE [LARGE SCALE GENOMIC DNA]</scope>
    <source>
        <strain evidence="6">NIES 3699</strain>
    </source>
</reference>
<dbReference type="SMART" id="SM00297">
    <property type="entry name" value="BROMO"/>
    <property type="match status" value="1"/>
</dbReference>
<organism evidence="5 6">
    <name type="scientific">Triparma verrucosa</name>
    <dbReference type="NCBI Taxonomy" id="1606542"/>
    <lineage>
        <taxon>Eukaryota</taxon>
        <taxon>Sar</taxon>
        <taxon>Stramenopiles</taxon>
        <taxon>Ochrophyta</taxon>
        <taxon>Bolidophyceae</taxon>
        <taxon>Parmales</taxon>
        <taxon>Triparmaceae</taxon>
        <taxon>Triparma</taxon>
    </lineage>
</organism>
<evidence type="ECO:0000256" key="3">
    <source>
        <dbReference type="SAM" id="MobiDB-lite"/>
    </source>
</evidence>